<organism evidence="1 2">
    <name type="scientific">Marasmius crinis-equi</name>
    <dbReference type="NCBI Taxonomy" id="585013"/>
    <lineage>
        <taxon>Eukaryota</taxon>
        <taxon>Fungi</taxon>
        <taxon>Dikarya</taxon>
        <taxon>Basidiomycota</taxon>
        <taxon>Agaricomycotina</taxon>
        <taxon>Agaricomycetes</taxon>
        <taxon>Agaricomycetidae</taxon>
        <taxon>Agaricales</taxon>
        <taxon>Marasmiineae</taxon>
        <taxon>Marasmiaceae</taxon>
        <taxon>Marasmius</taxon>
    </lineage>
</organism>
<reference evidence="1 2" key="1">
    <citation type="submission" date="2024-02" db="EMBL/GenBank/DDBJ databases">
        <title>A draft genome for the cacao thread blight pathogen Marasmius crinis-equi.</title>
        <authorList>
            <person name="Cohen S.P."/>
            <person name="Baruah I.K."/>
            <person name="Amoako-Attah I."/>
            <person name="Bukari Y."/>
            <person name="Meinhardt L.W."/>
            <person name="Bailey B.A."/>
        </authorList>
    </citation>
    <scope>NUCLEOTIDE SEQUENCE [LARGE SCALE GENOMIC DNA]</scope>
    <source>
        <strain evidence="1 2">GH-76</strain>
    </source>
</reference>
<comment type="caution">
    <text evidence="1">The sequence shown here is derived from an EMBL/GenBank/DDBJ whole genome shotgun (WGS) entry which is preliminary data.</text>
</comment>
<keyword evidence="2" id="KW-1185">Reference proteome</keyword>
<evidence type="ECO:0000313" key="1">
    <source>
        <dbReference type="EMBL" id="KAL0563723.1"/>
    </source>
</evidence>
<accession>A0ABR3ELJ4</accession>
<protein>
    <submittedName>
        <fullName evidence="1">Uncharacterized protein</fullName>
    </submittedName>
</protein>
<dbReference type="EMBL" id="JBAHYK010003249">
    <property type="protein sequence ID" value="KAL0563723.1"/>
    <property type="molecule type" value="Genomic_DNA"/>
</dbReference>
<evidence type="ECO:0000313" key="2">
    <source>
        <dbReference type="Proteomes" id="UP001465976"/>
    </source>
</evidence>
<name>A0ABR3ELJ4_9AGAR</name>
<sequence>MKTTGALDMLMYLRGSLKELRLGLLVGGYGVEETPRGLGEVMCELERLRTLHVDFFVYYLATINTLDAMMALFFDSILAPGLVELAVRVPREPWGSFRPRQALLFVDFLGRSGCTLCSLHFYLAVEEGVVIKCLEEFGDDLVRLDLMDAGWPTVRTAGVDVVTTELLKRLEGGTDTSTGVYTAPLCPRLKDLVLLAFEPTTQAHIISLVKSRANVLRCEVQLAKVQTPNGIRLGAMYKALEEAGIKVNWRFVSVSV</sequence>
<dbReference type="Proteomes" id="UP001465976">
    <property type="component" value="Unassembled WGS sequence"/>
</dbReference>
<proteinExistence type="predicted"/>
<gene>
    <name evidence="1" type="ORF">V5O48_018341</name>
</gene>